<feature type="region of interest" description="Disordered" evidence="1">
    <location>
        <begin position="105"/>
        <end position="142"/>
    </location>
</feature>
<evidence type="ECO:0000313" key="2">
    <source>
        <dbReference type="EMBL" id="CAA9307864.1"/>
    </source>
</evidence>
<feature type="region of interest" description="Disordered" evidence="1">
    <location>
        <begin position="230"/>
        <end position="255"/>
    </location>
</feature>
<reference evidence="2" key="1">
    <citation type="submission" date="2020-02" db="EMBL/GenBank/DDBJ databases">
        <authorList>
            <person name="Meier V. D."/>
        </authorList>
    </citation>
    <scope>NUCLEOTIDE SEQUENCE</scope>
    <source>
        <strain evidence="2">AVDCRST_MAG56</strain>
    </source>
</reference>
<keyword evidence="2" id="KW-0503">Monooxygenase</keyword>
<dbReference type="GO" id="GO:0043823">
    <property type="term" value="F:spheroidene monooxygenase activity"/>
    <property type="evidence" value="ECO:0007669"/>
    <property type="project" value="UniProtKB-EC"/>
</dbReference>
<feature type="non-terminal residue" evidence="2">
    <location>
        <position position="255"/>
    </location>
</feature>
<gene>
    <name evidence="2" type="ORF">AVDCRST_MAG56-5945</name>
</gene>
<feature type="compositionally biased region" description="Low complexity" evidence="1">
    <location>
        <begin position="119"/>
        <end position="140"/>
    </location>
</feature>
<sequence>VPTPGYPAPIRANRHVLRFSLPAQKPFLGPVADGAGAKATALGARAHLCQADGQRPGQLRPDARLGPVRPAGGVGHGCRRRRLFRVRADGYLPPAGRRSVVGENAAAPHARPMGRRPTVRAARPGAPARLAGGRTHPGQHPAGGPGGLLAARAAGQPKPVPFGRLALLGGGGRKTPGAAGHRELLARRRGAGRVCLPAVGPQGDRAPHPGTEVVLGRVVCPLRAGCHRRHLRRQGPAGRVRTGRERRSPPRTGRL</sequence>
<organism evidence="2">
    <name type="scientific">uncultured Cytophagales bacterium</name>
    <dbReference type="NCBI Taxonomy" id="158755"/>
    <lineage>
        <taxon>Bacteria</taxon>
        <taxon>Pseudomonadati</taxon>
        <taxon>Bacteroidota</taxon>
        <taxon>Sphingobacteriia</taxon>
        <taxon>Sphingobacteriales</taxon>
        <taxon>environmental samples</taxon>
    </lineage>
</organism>
<feature type="region of interest" description="Disordered" evidence="1">
    <location>
        <begin position="52"/>
        <end position="74"/>
    </location>
</feature>
<feature type="non-terminal residue" evidence="2">
    <location>
        <position position="1"/>
    </location>
</feature>
<dbReference type="EMBL" id="CADCTQ010000490">
    <property type="protein sequence ID" value="CAA9307864.1"/>
    <property type="molecule type" value="Genomic_DNA"/>
</dbReference>
<name>A0A6J4KJF8_9SPHI</name>
<protein>
    <submittedName>
        <fullName evidence="2">Spheroidene monooxygenase</fullName>
        <ecNumber evidence="2">1.14.15.9</ecNumber>
    </submittedName>
</protein>
<dbReference type="EC" id="1.14.15.9" evidence="2"/>
<evidence type="ECO:0000256" key="1">
    <source>
        <dbReference type="SAM" id="MobiDB-lite"/>
    </source>
</evidence>
<keyword evidence="2" id="KW-0560">Oxidoreductase</keyword>
<proteinExistence type="predicted"/>
<dbReference type="AlphaFoldDB" id="A0A6J4KJF8"/>
<accession>A0A6J4KJF8</accession>